<dbReference type="Pfam" id="PF03732">
    <property type="entry name" value="Retrotrans_gag"/>
    <property type="match status" value="1"/>
</dbReference>
<dbReference type="AlphaFoldDB" id="A0A6N2BX31"/>
<sequence>MPTRRANVRNVNARNANVTPQIPNQKVSNAEFRNVIQMLAMNVANQNNRVQAHVNENGGSITNKVNGNNRVELTSYQPKDVAHSCHTQWKENKVTDETPITWDCLSETFLDRFFPIDLTEAKAEEVMNLRQGNMTVQEYGLKFNQLCRLRDCPSTQGQRGGNGRAPSTTSASQASHMTQQGNSYGTGGGQRHNRLYALKDRQDQDGSMDVVTNLTGVPPQRETDFGIDILLYIQPISIPPYRMAPAELKELRDQLKELLDKGFFRPSISSWG</sequence>
<dbReference type="InterPro" id="IPR005162">
    <property type="entry name" value="Retrotrans_gag_dom"/>
</dbReference>
<dbReference type="PANTHER" id="PTHR15503:SF45">
    <property type="entry name" value="RNA-DIRECTED DNA POLYMERASE HOMOLOG"/>
    <property type="match status" value="1"/>
</dbReference>
<comment type="caution">
    <text evidence="3">The sequence shown here is derived from an EMBL/GenBank/DDBJ whole genome shotgun (WGS) entry which is preliminary data.</text>
</comment>
<dbReference type="SUPFAM" id="SSF56672">
    <property type="entry name" value="DNA/RNA polymerases"/>
    <property type="match status" value="1"/>
</dbReference>
<feature type="domain" description="Retrotransposon gag" evidence="2">
    <location>
        <begin position="76"/>
        <end position="149"/>
    </location>
</feature>
<dbReference type="InterPro" id="IPR043502">
    <property type="entry name" value="DNA/RNA_pol_sf"/>
</dbReference>
<feature type="compositionally biased region" description="Polar residues" evidence="1">
    <location>
        <begin position="165"/>
        <end position="183"/>
    </location>
</feature>
<protein>
    <recommendedName>
        <fullName evidence="2">Retrotransposon gag domain-containing protein</fullName>
    </recommendedName>
</protein>
<name>A0A6N2BX31_SOLCI</name>
<dbReference type="PANTHER" id="PTHR15503">
    <property type="entry name" value="LDOC1 RELATED"/>
    <property type="match status" value="1"/>
</dbReference>
<evidence type="ECO:0000313" key="3">
    <source>
        <dbReference type="EMBL" id="TMW99786.1"/>
    </source>
</evidence>
<reference evidence="3" key="1">
    <citation type="submission" date="2019-05" db="EMBL/GenBank/DDBJ databases">
        <title>The de novo reference genome and transcriptome assemblies of the wild tomato species Solanum chilense.</title>
        <authorList>
            <person name="Stam R."/>
            <person name="Nosenko T."/>
            <person name="Hoerger A.C."/>
            <person name="Stephan W."/>
            <person name="Seidel M.A."/>
            <person name="Kuhn J.M.M."/>
            <person name="Haberer G."/>
            <person name="Tellier A."/>
        </authorList>
    </citation>
    <scope>NUCLEOTIDE SEQUENCE</scope>
    <source>
        <tissue evidence="3">Mature leaves</tissue>
    </source>
</reference>
<gene>
    <name evidence="3" type="ORF">EJD97_001963</name>
</gene>
<dbReference type="InterPro" id="IPR032567">
    <property type="entry name" value="RTL1-rel"/>
</dbReference>
<accession>A0A6N2BX31</accession>
<dbReference type="Gene3D" id="3.10.10.10">
    <property type="entry name" value="HIV Type 1 Reverse Transcriptase, subunit A, domain 1"/>
    <property type="match status" value="1"/>
</dbReference>
<feature type="region of interest" description="Disordered" evidence="1">
    <location>
        <begin position="154"/>
        <end position="191"/>
    </location>
</feature>
<organism evidence="3">
    <name type="scientific">Solanum chilense</name>
    <name type="common">Tomato</name>
    <name type="synonym">Lycopersicon chilense</name>
    <dbReference type="NCBI Taxonomy" id="4083"/>
    <lineage>
        <taxon>Eukaryota</taxon>
        <taxon>Viridiplantae</taxon>
        <taxon>Streptophyta</taxon>
        <taxon>Embryophyta</taxon>
        <taxon>Tracheophyta</taxon>
        <taxon>Spermatophyta</taxon>
        <taxon>Magnoliopsida</taxon>
        <taxon>eudicotyledons</taxon>
        <taxon>Gunneridae</taxon>
        <taxon>Pentapetalae</taxon>
        <taxon>asterids</taxon>
        <taxon>lamiids</taxon>
        <taxon>Solanales</taxon>
        <taxon>Solanaceae</taxon>
        <taxon>Solanoideae</taxon>
        <taxon>Solaneae</taxon>
        <taxon>Solanum</taxon>
        <taxon>Solanum subgen. Lycopersicon</taxon>
    </lineage>
</organism>
<dbReference type="EMBL" id="RXGB01001224">
    <property type="protein sequence ID" value="TMW99786.1"/>
    <property type="molecule type" value="Genomic_DNA"/>
</dbReference>
<proteinExistence type="predicted"/>
<evidence type="ECO:0000256" key="1">
    <source>
        <dbReference type="SAM" id="MobiDB-lite"/>
    </source>
</evidence>
<evidence type="ECO:0000259" key="2">
    <source>
        <dbReference type="Pfam" id="PF03732"/>
    </source>
</evidence>